<dbReference type="InterPro" id="IPR029032">
    <property type="entry name" value="AhpD-like"/>
</dbReference>
<protein>
    <submittedName>
        <fullName evidence="2">Carboxymuconolactone decarboxylase family protein</fullName>
    </submittedName>
</protein>
<dbReference type="InterPro" id="IPR004675">
    <property type="entry name" value="AhpD_core"/>
</dbReference>
<proteinExistence type="predicted"/>
<dbReference type="OrthoDB" id="9801997at2"/>
<dbReference type="AlphaFoldDB" id="A0A515D7N7"/>
<name>A0A515D7N7_9BURK</name>
<organism evidence="2 3">
    <name type="scientific">Rhodoferax sediminis</name>
    <dbReference type="NCBI Taxonomy" id="2509614"/>
    <lineage>
        <taxon>Bacteria</taxon>
        <taxon>Pseudomonadati</taxon>
        <taxon>Pseudomonadota</taxon>
        <taxon>Betaproteobacteria</taxon>
        <taxon>Burkholderiales</taxon>
        <taxon>Comamonadaceae</taxon>
        <taxon>Rhodoferax</taxon>
    </lineage>
</organism>
<gene>
    <name evidence="2" type="ORF">EUB48_03310</name>
</gene>
<reference evidence="2 3" key="1">
    <citation type="submission" date="2019-01" db="EMBL/GenBank/DDBJ databases">
        <title>Genomic insights into a novel species Rhodoferax sp.</title>
        <authorList>
            <person name="Jin L."/>
        </authorList>
    </citation>
    <scope>NUCLEOTIDE SEQUENCE [LARGE SCALE GENOMIC DNA]</scope>
    <source>
        <strain evidence="2 3">CHu59-6-5</strain>
    </source>
</reference>
<dbReference type="Gene3D" id="1.20.1290.10">
    <property type="entry name" value="AhpD-like"/>
    <property type="match status" value="1"/>
</dbReference>
<dbReference type="Pfam" id="PF02627">
    <property type="entry name" value="CMD"/>
    <property type="match status" value="1"/>
</dbReference>
<feature type="domain" description="Carboxymuconolactone decarboxylase-like" evidence="1">
    <location>
        <begin position="52"/>
        <end position="132"/>
    </location>
</feature>
<evidence type="ECO:0000313" key="2">
    <source>
        <dbReference type="EMBL" id="QDL36434.1"/>
    </source>
</evidence>
<keyword evidence="3" id="KW-1185">Reference proteome</keyword>
<dbReference type="NCBIfam" id="TIGR00778">
    <property type="entry name" value="ahpD_dom"/>
    <property type="match status" value="1"/>
</dbReference>
<dbReference type="RefSeq" id="WP_142817607.1">
    <property type="nucleotide sequence ID" value="NZ_CP035503.1"/>
</dbReference>
<dbReference type="KEGG" id="rhf:EUB48_03310"/>
<evidence type="ECO:0000313" key="3">
    <source>
        <dbReference type="Proteomes" id="UP000316798"/>
    </source>
</evidence>
<accession>A0A515D7N7</accession>
<dbReference type="GO" id="GO:0051920">
    <property type="term" value="F:peroxiredoxin activity"/>
    <property type="evidence" value="ECO:0007669"/>
    <property type="project" value="InterPro"/>
</dbReference>
<dbReference type="Proteomes" id="UP000316798">
    <property type="component" value="Chromosome"/>
</dbReference>
<dbReference type="PANTHER" id="PTHR34846">
    <property type="entry name" value="4-CARBOXYMUCONOLACTONE DECARBOXYLASE FAMILY PROTEIN (AFU_ORTHOLOGUE AFUA_6G11590)"/>
    <property type="match status" value="1"/>
</dbReference>
<sequence length="190" mass="21335">MTTSVPVGDFGQATVGKHYPWYVRTIFWLQRRKYGRELEPARLWGRAPKAFLALTLLYRSLDRKSSPINAALRSLITVRISQINWCAFCIDLNSATAIERHVAPQKLAELPRFLHSAQFSAKEKVALSYAEAATITGSGVDNELRQQLRSYFDDDAIVELTALIAFQNLSSKFNAALDVPAQGFCERPTL</sequence>
<evidence type="ECO:0000259" key="1">
    <source>
        <dbReference type="Pfam" id="PF02627"/>
    </source>
</evidence>
<dbReference type="EMBL" id="CP035503">
    <property type="protein sequence ID" value="QDL36434.1"/>
    <property type="molecule type" value="Genomic_DNA"/>
</dbReference>
<dbReference type="PANTHER" id="PTHR34846:SF10">
    <property type="entry name" value="CYTOPLASMIC PROTEIN"/>
    <property type="match status" value="1"/>
</dbReference>
<dbReference type="SUPFAM" id="SSF69118">
    <property type="entry name" value="AhpD-like"/>
    <property type="match status" value="1"/>
</dbReference>
<dbReference type="InterPro" id="IPR003779">
    <property type="entry name" value="CMD-like"/>
</dbReference>